<dbReference type="AlphaFoldDB" id="A0A8C3FUA9"/>
<gene>
    <name evidence="1" type="primary">TMEM141</name>
</gene>
<name>A0A8C3FUA9_CHRPI</name>
<protein>
    <submittedName>
        <fullName evidence="1">Transmembrane protein 141</fullName>
    </submittedName>
</protein>
<dbReference type="Pfam" id="PF15110">
    <property type="entry name" value="TMEM141"/>
    <property type="match status" value="1"/>
</dbReference>
<proteinExistence type="predicted"/>
<dbReference type="Proteomes" id="UP000694380">
    <property type="component" value="Unplaced"/>
</dbReference>
<keyword evidence="2" id="KW-1185">Reference proteome</keyword>
<dbReference type="Ensembl" id="ENSCPBT00000017094.1">
    <property type="protein sequence ID" value="ENSCPBP00000014395.1"/>
    <property type="gene ID" value="ENSCPBG00000010716.1"/>
</dbReference>
<dbReference type="PANTHER" id="PTHR47229:SF1">
    <property type="entry name" value="TRANSMEMBRANE PROTEIN 141"/>
    <property type="match status" value="1"/>
</dbReference>
<evidence type="ECO:0000313" key="2">
    <source>
        <dbReference type="Proteomes" id="UP000694380"/>
    </source>
</evidence>
<sequence>MPSVCRAPSKPRGRCSPCPEEHAGCDREVSCRNCIHTHAGLVLTGISAAFVLQKLINKKLPYPLQWNVLLSVVAGSVASYTVTRVETRKCSNLWIYLETGQSPQGVAKGERHSVPRQQSPAVLGAPCGWFHLGCISISEGSNSVLHFVI</sequence>
<evidence type="ECO:0000313" key="1">
    <source>
        <dbReference type="Ensembl" id="ENSCPBP00000014395.1"/>
    </source>
</evidence>
<organism evidence="1 2">
    <name type="scientific">Chrysemys picta bellii</name>
    <name type="common">Western painted turtle</name>
    <name type="synonym">Emys bellii</name>
    <dbReference type="NCBI Taxonomy" id="8478"/>
    <lineage>
        <taxon>Eukaryota</taxon>
        <taxon>Metazoa</taxon>
        <taxon>Chordata</taxon>
        <taxon>Craniata</taxon>
        <taxon>Vertebrata</taxon>
        <taxon>Euteleostomi</taxon>
        <taxon>Archelosauria</taxon>
        <taxon>Testudinata</taxon>
        <taxon>Testudines</taxon>
        <taxon>Cryptodira</taxon>
        <taxon>Durocryptodira</taxon>
        <taxon>Testudinoidea</taxon>
        <taxon>Emydidae</taxon>
        <taxon>Chrysemys</taxon>
    </lineage>
</organism>
<dbReference type="InterPro" id="IPR026788">
    <property type="entry name" value="Tmem141"/>
</dbReference>
<dbReference type="PANTHER" id="PTHR47229">
    <property type="entry name" value="TRANSMEMBRANE PROTEIN 141"/>
    <property type="match status" value="1"/>
</dbReference>
<accession>A0A8C3FUA9</accession>
<dbReference type="InterPro" id="IPR038259">
    <property type="entry name" value="Tmem141_sf"/>
</dbReference>
<reference evidence="1" key="1">
    <citation type="submission" date="2025-08" db="UniProtKB">
        <authorList>
            <consortium name="Ensembl"/>
        </authorList>
    </citation>
    <scope>IDENTIFICATION</scope>
</reference>
<dbReference type="Gene3D" id="1.10.3350.20">
    <property type="entry name" value="Tmem141 protein family"/>
    <property type="match status" value="1"/>
</dbReference>
<reference evidence="1" key="2">
    <citation type="submission" date="2025-09" db="UniProtKB">
        <authorList>
            <consortium name="Ensembl"/>
        </authorList>
    </citation>
    <scope>IDENTIFICATION</scope>
</reference>
<dbReference type="GeneTree" id="ENSGT00940000153116"/>